<name>A0AAD7WUE0_9TELE</name>
<gene>
    <name evidence="2" type="ORF">AAFF_G00230180</name>
</gene>
<sequence>MKGAGAGTKSRDLLTPRGPCRSCCQPASDQTLHHPSVVCGESRSPGALPPRRSYQGSSERAGTPVPLGLAVVNTSGPVADWGRRTAVSLTRAGTPPAHRGALRGKRPRHGPVLPCSGASANCTIAISRSSTARAGSAEIIRAAMVGNGRPER</sequence>
<evidence type="ECO:0000256" key="1">
    <source>
        <dbReference type="SAM" id="MobiDB-lite"/>
    </source>
</evidence>
<reference evidence="2" key="1">
    <citation type="journal article" date="2023" name="Science">
        <title>Genome structures resolve the early diversification of teleost fishes.</title>
        <authorList>
            <person name="Parey E."/>
            <person name="Louis A."/>
            <person name="Montfort J."/>
            <person name="Bouchez O."/>
            <person name="Roques C."/>
            <person name="Iampietro C."/>
            <person name="Lluch J."/>
            <person name="Castinel A."/>
            <person name="Donnadieu C."/>
            <person name="Desvignes T."/>
            <person name="Floi Bucao C."/>
            <person name="Jouanno E."/>
            <person name="Wen M."/>
            <person name="Mejri S."/>
            <person name="Dirks R."/>
            <person name="Jansen H."/>
            <person name="Henkel C."/>
            <person name="Chen W.J."/>
            <person name="Zahm M."/>
            <person name="Cabau C."/>
            <person name="Klopp C."/>
            <person name="Thompson A.W."/>
            <person name="Robinson-Rechavi M."/>
            <person name="Braasch I."/>
            <person name="Lecointre G."/>
            <person name="Bobe J."/>
            <person name="Postlethwait J.H."/>
            <person name="Berthelot C."/>
            <person name="Roest Crollius H."/>
            <person name="Guiguen Y."/>
        </authorList>
    </citation>
    <scope>NUCLEOTIDE SEQUENCE</scope>
    <source>
        <strain evidence="2">NC1722</strain>
    </source>
</reference>
<evidence type="ECO:0000313" key="2">
    <source>
        <dbReference type="EMBL" id="KAJ8409617.1"/>
    </source>
</evidence>
<feature type="compositionally biased region" description="Basic residues" evidence="1">
    <location>
        <begin position="100"/>
        <end position="109"/>
    </location>
</feature>
<evidence type="ECO:0000313" key="3">
    <source>
        <dbReference type="Proteomes" id="UP001221898"/>
    </source>
</evidence>
<proteinExistence type="predicted"/>
<protein>
    <submittedName>
        <fullName evidence="2">Uncharacterized protein</fullName>
    </submittedName>
</protein>
<feature type="region of interest" description="Disordered" evidence="1">
    <location>
        <begin position="91"/>
        <end position="114"/>
    </location>
</feature>
<feature type="region of interest" description="Disordered" evidence="1">
    <location>
        <begin position="1"/>
        <end position="65"/>
    </location>
</feature>
<dbReference type="AlphaFoldDB" id="A0AAD7WUE0"/>
<comment type="caution">
    <text evidence="2">The sequence shown here is derived from an EMBL/GenBank/DDBJ whole genome shotgun (WGS) entry which is preliminary data.</text>
</comment>
<keyword evidence="3" id="KW-1185">Reference proteome</keyword>
<accession>A0AAD7WUE0</accession>
<dbReference type="EMBL" id="JAINUG010000030">
    <property type="protein sequence ID" value="KAJ8409617.1"/>
    <property type="molecule type" value="Genomic_DNA"/>
</dbReference>
<dbReference type="Proteomes" id="UP001221898">
    <property type="component" value="Unassembled WGS sequence"/>
</dbReference>
<organism evidence="2 3">
    <name type="scientific">Aldrovandia affinis</name>
    <dbReference type="NCBI Taxonomy" id="143900"/>
    <lineage>
        <taxon>Eukaryota</taxon>
        <taxon>Metazoa</taxon>
        <taxon>Chordata</taxon>
        <taxon>Craniata</taxon>
        <taxon>Vertebrata</taxon>
        <taxon>Euteleostomi</taxon>
        <taxon>Actinopterygii</taxon>
        <taxon>Neopterygii</taxon>
        <taxon>Teleostei</taxon>
        <taxon>Notacanthiformes</taxon>
        <taxon>Halosauridae</taxon>
        <taxon>Aldrovandia</taxon>
    </lineage>
</organism>